<gene>
    <name evidence="1" type="ORF">TM448A00340_0042</name>
</gene>
<keyword evidence="1" id="KW-0413">Isomerase</keyword>
<dbReference type="CDD" id="cd01029">
    <property type="entry name" value="TOPRIM_primases"/>
    <property type="match status" value="1"/>
</dbReference>
<sequence length="883" mass="100741">MTMQFEDIYRLDVVQALEQDRELDFTSINDKYLQKGVCPGCGERKLFISRAKPYQLKCNRENECRYEEKTRERYSYLFENLSERFPKTPANPNATADAYLQRNRGFDISKMKGWYEQARRKLKDESFADTVRFPLCDGYWERLIDATAVTANDGDKAGIKYGMSYKGKGWVPPGQTIEKSDRVYIVEGIFHAIALHLAGFKAIASISCVNFPWDIVEANKGKSVTWIIALDDDQAGRNYIPRYLKQLRDMHELGWVALAGERDWDDVYRDGQLDDAFMDEACYQGRLFSAKTPMKKAYLQYLKKPKGFFLVEFNNHLYSARVNLTELQKDLDGDDIEGHNTEFSKHTTLSQVANCVPRFEYIEKDAVTGEQRYFFQFDFPNARQSCKEPLAPNAITDPRGFAKAMLERTPGGMFEGGERVLAMLKSDWLRDVRTVRTLPFVGYDDVAGAYCYPTFGIAKGKEIGVNKHGFLDVGADGLKTSMRNYPVVRGQEFDPSWFADYRAVFSLNGLATLGWWTGTLFAEQIREKQSSWPFLELTGVAGSGKSTLLRFLWRLVGRKDEEGIKPSGSGASAIGLLRALAGVSNLPVVLLESDKETTDGMGRTLTVQYNWDEIKPLFDYKAKLRVMGVRSANSDTESLIFRGAVCISQNTSVDGSEAIITRIVYLHMTLDHHSDALKPLADRLKGMGVDQLAGFLRTVLSQEQAWLQRYFEAFPKYEQRFSALGGVTHNRIVLGHAQIMAAAKATQAFFPDWTDRDLEQLAKHLDGRALERQQRISAEHPMASQFWQIYHYLNEQVITITDENGTREETRETLNHSAEKGLIAINLEHFNQVSRQAGQESIPTSQLRRYLPQSRTYTFVESRKVYSRIERRGVNCWIFKRSV</sequence>
<dbReference type="SUPFAM" id="SSF56731">
    <property type="entry name" value="DNA primase core"/>
    <property type="match status" value="1"/>
</dbReference>
<dbReference type="AlphaFoldDB" id="A0A6H1ZFP1"/>
<dbReference type="InterPro" id="IPR034154">
    <property type="entry name" value="TOPRIM_DnaG/twinkle"/>
</dbReference>
<dbReference type="Gene3D" id="3.40.1360.10">
    <property type="match status" value="1"/>
</dbReference>
<protein>
    <submittedName>
        <fullName evidence="1">Putative DNA topoisomerase-primase</fullName>
    </submittedName>
</protein>
<dbReference type="Pfam" id="PF13155">
    <property type="entry name" value="Toprim_2"/>
    <property type="match status" value="1"/>
</dbReference>
<organism evidence="1">
    <name type="scientific">viral metagenome</name>
    <dbReference type="NCBI Taxonomy" id="1070528"/>
    <lineage>
        <taxon>unclassified sequences</taxon>
        <taxon>metagenomes</taxon>
        <taxon>organismal metagenomes</taxon>
    </lineage>
</organism>
<accession>A0A6H1ZFP1</accession>
<reference evidence="1" key="1">
    <citation type="submission" date="2020-03" db="EMBL/GenBank/DDBJ databases">
        <title>The deep terrestrial virosphere.</title>
        <authorList>
            <person name="Holmfeldt K."/>
            <person name="Nilsson E."/>
            <person name="Simone D."/>
            <person name="Lopez-Fernandez M."/>
            <person name="Wu X."/>
            <person name="de Brujin I."/>
            <person name="Lundin D."/>
            <person name="Andersson A."/>
            <person name="Bertilsson S."/>
            <person name="Dopson M."/>
        </authorList>
    </citation>
    <scope>NUCLEOTIDE SEQUENCE</scope>
    <source>
        <strain evidence="1">TM448A00340</strain>
    </source>
</reference>
<name>A0A6H1ZFP1_9ZZZZ</name>
<proteinExistence type="predicted"/>
<evidence type="ECO:0000313" key="1">
    <source>
        <dbReference type="EMBL" id="QJA46241.1"/>
    </source>
</evidence>
<dbReference type="EMBL" id="MT144005">
    <property type="protein sequence ID" value="QJA46241.1"/>
    <property type="molecule type" value="Genomic_DNA"/>
</dbReference>
<dbReference type="GO" id="GO:0016853">
    <property type="term" value="F:isomerase activity"/>
    <property type="evidence" value="ECO:0007669"/>
    <property type="project" value="UniProtKB-KW"/>
</dbReference>